<comment type="caution">
    <text evidence="1">The sequence shown here is derived from an EMBL/GenBank/DDBJ whole genome shotgun (WGS) entry which is preliminary data.</text>
</comment>
<dbReference type="EMBL" id="CAJNNW010014872">
    <property type="protein sequence ID" value="CAE8657079.1"/>
    <property type="molecule type" value="Genomic_DNA"/>
</dbReference>
<accession>A0A813IUG8</accession>
<dbReference type="Gene3D" id="3.30.2350.10">
    <property type="entry name" value="Pseudouridine synthase"/>
    <property type="match status" value="1"/>
</dbReference>
<evidence type="ECO:0000313" key="1">
    <source>
        <dbReference type="EMBL" id="CAE8657079.1"/>
    </source>
</evidence>
<feature type="non-terminal residue" evidence="1">
    <location>
        <position position="1"/>
    </location>
</feature>
<gene>
    <name evidence="1" type="ORF">PGLA2088_LOCUS12585</name>
</gene>
<dbReference type="GO" id="GO:0003723">
    <property type="term" value="F:RNA binding"/>
    <property type="evidence" value="ECO:0007669"/>
    <property type="project" value="InterPro"/>
</dbReference>
<dbReference type="Proteomes" id="UP000626109">
    <property type="component" value="Unassembled WGS sequence"/>
</dbReference>
<protein>
    <recommendedName>
        <fullName evidence="3">Pseudouridine synthase RsuA/RluA-like domain-containing protein</fullName>
    </recommendedName>
</protein>
<reference evidence="1" key="1">
    <citation type="submission" date="2021-02" db="EMBL/GenBank/DDBJ databases">
        <authorList>
            <person name="Dougan E. K."/>
            <person name="Rhodes N."/>
            <person name="Thang M."/>
            <person name="Chan C."/>
        </authorList>
    </citation>
    <scope>NUCLEOTIDE SEQUENCE</scope>
</reference>
<evidence type="ECO:0008006" key="3">
    <source>
        <dbReference type="Google" id="ProtNLM"/>
    </source>
</evidence>
<dbReference type="SUPFAM" id="SSF55120">
    <property type="entry name" value="Pseudouridine synthase"/>
    <property type="match status" value="1"/>
</dbReference>
<name>A0A813IUG8_POLGL</name>
<dbReference type="InterPro" id="IPR020103">
    <property type="entry name" value="PsdUridine_synth_cat_dom_sf"/>
</dbReference>
<organism evidence="1 2">
    <name type="scientific">Polarella glacialis</name>
    <name type="common">Dinoflagellate</name>
    <dbReference type="NCBI Taxonomy" id="89957"/>
    <lineage>
        <taxon>Eukaryota</taxon>
        <taxon>Sar</taxon>
        <taxon>Alveolata</taxon>
        <taxon>Dinophyceae</taxon>
        <taxon>Suessiales</taxon>
        <taxon>Suessiaceae</taxon>
        <taxon>Polarella</taxon>
    </lineage>
</organism>
<sequence>AAPSGVEASAIRREEPRLLYEDSDLAVVLKPAGWSCHPRPQGVDPSWARLKPLARRQQVGQLLAQEDDAPLQAWLLLQFGADPTCDACRDQASDRGVVHRLDTDCSGPLLVSKTLQGYEHSRKQILLGLLKVG</sequence>
<dbReference type="GO" id="GO:0001522">
    <property type="term" value="P:pseudouridine synthesis"/>
    <property type="evidence" value="ECO:0007669"/>
    <property type="project" value="InterPro"/>
</dbReference>
<proteinExistence type="predicted"/>
<evidence type="ECO:0000313" key="2">
    <source>
        <dbReference type="Proteomes" id="UP000626109"/>
    </source>
</evidence>
<dbReference type="GO" id="GO:0009982">
    <property type="term" value="F:pseudouridine synthase activity"/>
    <property type="evidence" value="ECO:0007669"/>
    <property type="project" value="InterPro"/>
</dbReference>
<dbReference type="AlphaFoldDB" id="A0A813IUG8"/>